<proteinExistence type="inferred from homology"/>
<dbReference type="InterPro" id="IPR052347">
    <property type="entry name" value="Isochorismatase_Nicotinamidase"/>
</dbReference>
<evidence type="ECO:0000256" key="4">
    <source>
        <dbReference type="ARBA" id="ARBA00022801"/>
    </source>
</evidence>
<evidence type="ECO:0000256" key="1">
    <source>
        <dbReference type="ARBA" id="ARBA00006336"/>
    </source>
</evidence>
<dbReference type="Pfam" id="PF00857">
    <property type="entry name" value="Isochorismatase"/>
    <property type="match status" value="1"/>
</dbReference>
<comment type="similarity">
    <text evidence="1">Belongs to the isochorismatase family.</text>
</comment>
<accession>A0A1H9FHP2</accession>
<dbReference type="SUPFAM" id="SSF52499">
    <property type="entry name" value="Isochorismatase-like hydrolases"/>
    <property type="match status" value="1"/>
</dbReference>
<dbReference type="GO" id="GO:0019363">
    <property type="term" value="P:pyridine nucleotide biosynthetic process"/>
    <property type="evidence" value="ECO:0007669"/>
    <property type="project" value="UniProtKB-KW"/>
</dbReference>
<dbReference type="Gene3D" id="3.40.50.850">
    <property type="entry name" value="Isochorismatase-like"/>
    <property type="match status" value="1"/>
</dbReference>
<dbReference type="PANTHER" id="PTHR11080:SF2">
    <property type="entry name" value="LD05707P"/>
    <property type="match status" value="1"/>
</dbReference>
<protein>
    <recommendedName>
        <fullName evidence="8">Nicotinamidase</fullName>
        <ecNumber evidence="6">3.5.1.19</ecNumber>
    </recommendedName>
    <alternativeName>
        <fullName evidence="7">Nicotinamide deamidase</fullName>
    </alternativeName>
</protein>
<evidence type="ECO:0000256" key="3">
    <source>
        <dbReference type="ARBA" id="ARBA00022723"/>
    </source>
</evidence>
<dbReference type="NCBIfam" id="NF008623">
    <property type="entry name" value="PRK11609.1"/>
    <property type="match status" value="1"/>
</dbReference>
<dbReference type="InterPro" id="IPR036380">
    <property type="entry name" value="Isochorismatase-like_sf"/>
</dbReference>
<dbReference type="EMBL" id="FOGC01000002">
    <property type="protein sequence ID" value="SEQ37429.1"/>
    <property type="molecule type" value="Genomic_DNA"/>
</dbReference>
<evidence type="ECO:0000256" key="7">
    <source>
        <dbReference type="ARBA" id="ARBA00043224"/>
    </source>
</evidence>
<evidence type="ECO:0000259" key="9">
    <source>
        <dbReference type="Pfam" id="PF00857"/>
    </source>
</evidence>
<evidence type="ECO:0000313" key="10">
    <source>
        <dbReference type="EMBL" id="SEQ37429.1"/>
    </source>
</evidence>
<dbReference type="Proteomes" id="UP000242515">
    <property type="component" value="Unassembled WGS sequence"/>
</dbReference>
<evidence type="ECO:0000256" key="2">
    <source>
        <dbReference type="ARBA" id="ARBA00022642"/>
    </source>
</evidence>
<dbReference type="AlphaFoldDB" id="A0A1H9FHP2"/>
<evidence type="ECO:0000256" key="5">
    <source>
        <dbReference type="ARBA" id="ARBA00037900"/>
    </source>
</evidence>
<dbReference type="RefSeq" id="WP_092673327.1">
    <property type="nucleotide sequence ID" value="NZ_FOGC01000002.1"/>
</dbReference>
<evidence type="ECO:0000256" key="6">
    <source>
        <dbReference type="ARBA" id="ARBA00039017"/>
    </source>
</evidence>
<dbReference type="FunFam" id="3.40.50.850:FF:000006">
    <property type="entry name" value="Bifunctional pyrazinamidase/nicotinamidase"/>
    <property type="match status" value="1"/>
</dbReference>
<dbReference type="GO" id="GO:0046872">
    <property type="term" value="F:metal ion binding"/>
    <property type="evidence" value="ECO:0007669"/>
    <property type="project" value="UniProtKB-KW"/>
</dbReference>
<evidence type="ECO:0000313" key="11">
    <source>
        <dbReference type="Proteomes" id="UP000242515"/>
    </source>
</evidence>
<keyword evidence="4" id="KW-0378">Hydrolase</keyword>
<dbReference type="InterPro" id="IPR000868">
    <property type="entry name" value="Isochorismatase-like_dom"/>
</dbReference>
<name>A0A1H9FHP2_9GAMM</name>
<sequence length="218" mass="23607">MAHRTIVIGNNTALLVVDVQNDFLPQGALAVPRGDEVIPVINRIAPLFEQVVITQDWHPAGHSSFSSSHPEHQDYQVIDMPYGPQCLWPDHCIQGSVGAELSDDLSLPHARLILRKGVHQSIDSYSAFLEADRSTSTGLLAWLQAQGIDQVVITGLATDFCVAWTAIDAAQAGLVTWVVEDACRAIDIDGSLQRAKVAMQDAGVIFLTSCQLHQGCES</sequence>
<dbReference type="EC" id="3.5.1.19" evidence="6"/>
<keyword evidence="11" id="KW-1185">Reference proteome</keyword>
<dbReference type="GO" id="GO:0008936">
    <property type="term" value="F:nicotinamidase activity"/>
    <property type="evidence" value="ECO:0007669"/>
    <property type="project" value="UniProtKB-EC"/>
</dbReference>
<comment type="pathway">
    <text evidence="5">Cofactor biosynthesis; nicotinate biosynthesis; nicotinate from nicotinamide: step 1/1.</text>
</comment>
<keyword evidence="2" id="KW-0662">Pyridine nucleotide biosynthesis</keyword>
<evidence type="ECO:0000256" key="8">
    <source>
        <dbReference type="ARBA" id="ARBA00072277"/>
    </source>
</evidence>
<dbReference type="PANTHER" id="PTHR11080">
    <property type="entry name" value="PYRAZINAMIDASE/NICOTINAMIDASE"/>
    <property type="match status" value="1"/>
</dbReference>
<keyword evidence="3" id="KW-0479">Metal-binding</keyword>
<dbReference type="OrthoDB" id="9791276at2"/>
<dbReference type="CDD" id="cd01011">
    <property type="entry name" value="nicotinamidase"/>
    <property type="match status" value="1"/>
</dbReference>
<dbReference type="STRING" id="988801.SAMN05216522_102323"/>
<gene>
    <name evidence="10" type="ORF">SAMN05216522_102323</name>
</gene>
<organism evidence="10 11">
    <name type="scientific">Rosenbergiella nectarea</name>
    <dbReference type="NCBI Taxonomy" id="988801"/>
    <lineage>
        <taxon>Bacteria</taxon>
        <taxon>Pseudomonadati</taxon>
        <taxon>Pseudomonadota</taxon>
        <taxon>Gammaproteobacteria</taxon>
        <taxon>Enterobacterales</taxon>
        <taxon>Erwiniaceae</taxon>
        <taxon>Rosenbergiella</taxon>
    </lineage>
</organism>
<feature type="domain" description="Isochorismatase-like" evidence="9">
    <location>
        <begin position="12"/>
        <end position="208"/>
    </location>
</feature>
<reference evidence="11" key="1">
    <citation type="submission" date="2016-10" db="EMBL/GenBank/DDBJ databases">
        <authorList>
            <person name="Varghese N."/>
            <person name="Submissions S."/>
        </authorList>
    </citation>
    <scope>NUCLEOTIDE SEQUENCE [LARGE SCALE GENOMIC DNA]</scope>
    <source>
        <strain evidence="11">8N4</strain>
    </source>
</reference>